<evidence type="ECO:0000256" key="3">
    <source>
        <dbReference type="ARBA" id="ARBA00022475"/>
    </source>
</evidence>
<dbReference type="Proteomes" id="UP001595851">
    <property type="component" value="Unassembled WGS sequence"/>
</dbReference>
<feature type="domain" description="Major facilitator superfamily (MFS) profile" evidence="8">
    <location>
        <begin position="12"/>
        <end position="478"/>
    </location>
</feature>
<feature type="transmembrane region" description="Helical" evidence="7">
    <location>
        <begin position="318"/>
        <end position="339"/>
    </location>
</feature>
<feature type="transmembrane region" description="Helical" evidence="7">
    <location>
        <begin position="244"/>
        <end position="262"/>
    </location>
</feature>
<dbReference type="Gene3D" id="1.20.1720.10">
    <property type="entry name" value="Multidrug resistance protein D"/>
    <property type="match status" value="1"/>
</dbReference>
<dbReference type="PANTHER" id="PTHR42718:SF46">
    <property type="entry name" value="BLR6921 PROTEIN"/>
    <property type="match status" value="1"/>
</dbReference>
<keyword evidence="6 7" id="KW-0472">Membrane</keyword>
<dbReference type="Pfam" id="PF07690">
    <property type="entry name" value="MFS_1"/>
    <property type="match status" value="1"/>
</dbReference>
<keyword evidence="5 7" id="KW-1133">Transmembrane helix</keyword>
<evidence type="ECO:0000259" key="8">
    <source>
        <dbReference type="PROSITE" id="PS50850"/>
    </source>
</evidence>
<dbReference type="RefSeq" id="WP_379532559.1">
    <property type="nucleotide sequence ID" value="NZ_JBHSBI010000022.1"/>
</dbReference>
<dbReference type="PANTHER" id="PTHR42718">
    <property type="entry name" value="MAJOR FACILITATOR SUPERFAMILY MULTIDRUG TRANSPORTER MFSC"/>
    <property type="match status" value="1"/>
</dbReference>
<proteinExistence type="predicted"/>
<evidence type="ECO:0000256" key="5">
    <source>
        <dbReference type="ARBA" id="ARBA00022989"/>
    </source>
</evidence>
<comment type="caution">
    <text evidence="9">The sequence shown here is derived from an EMBL/GenBank/DDBJ whole genome shotgun (WGS) entry which is preliminary data.</text>
</comment>
<comment type="subcellular location">
    <subcellularLocation>
        <location evidence="1">Cell membrane</location>
        <topology evidence="1">Multi-pass membrane protein</topology>
    </subcellularLocation>
</comment>
<evidence type="ECO:0000256" key="6">
    <source>
        <dbReference type="ARBA" id="ARBA00023136"/>
    </source>
</evidence>
<dbReference type="InterPro" id="IPR011701">
    <property type="entry name" value="MFS"/>
</dbReference>
<dbReference type="InterPro" id="IPR036259">
    <property type="entry name" value="MFS_trans_sf"/>
</dbReference>
<feature type="transmembrane region" description="Helical" evidence="7">
    <location>
        <begin position="165"/>
        <end position="187"/>
    </location>
</feature>
<dbReference type="EMBL" id="JBHSBI010000022">
    <property type="protein sequence ID" value="MFC4012661.1"/>
    <property type="molecule type" value="Genomic_DNA"/>
</dbReference>
<keyword evidence="2" id="KW-0813">Transport</keyword>
<reference evidence="10" key="1">
    <citation type="journal article" date="2019" name="Int. J. Syst. Evol. Microbiol.">
        <title>The Global Catalogue of Microorganisms (GCM) 10K type strain sequencing project: providing services to taxonomists for standard genome sequencing and annotation.</title>
        <authorList>
            <consortium name="The Broad Institute Genomics Platform"/>
            <consortium name="The Broad Institute Genome Sequencing Center for Infectious Disease"/>
            <person name="Wu L."/>
            <person name="Ma J."/>
        </authorList>
    </citation>
    <scope>NUCLEOTIDE SEQUENCE [LARGE SCALE GENOMIC DNA]</scope>
    <source>
        <strain evidence="10">TBRC 1276</strain>
    </source>
</reference>
<evidence type="ECO:0000313" key="10">
    <source>
        <dbReference type="Proteomes" id="UP001595851"/>
    </source>
</evidence>
<evidence type="ECO:0000256" key="1">
    <source>
        <dbReference type="ARBA" id="ARBA00004651"/>
    </source>
</evidence>
<feature type="transmembrane region" description="Helical" evidence="7">
    <location>
        <begin position="283"/>
        <end position="306"/>
    </location>
</feature>
<feature type="transmembrane region" description="Helical" evidence="7">
    <location>
        <begin position="454"/>
        <end position="476"/>
    </location>
</feature>
<gene>
    <name evidence="9" type="ORF">ACFOY2_35890</name>
</gene>
<dbReference type="SUPFAM" id="SSF103473">
    <property type="entry name" value="MFS general substrate transporter"/>
    <property type="match status" value="1"/>
</dbReference>
<evidence type="ECO:0000256" key="7">
    <source>
        <dbReference type="SAM" id="Phobius"/>
    </source>
</evidence>
<dbReference type="Gene3D" id="1.20.1250.20">
    <property type="entry name" value="MFS general substrate transporter like domains"/>
    <property type="match status" value="1"/>
</dbReference>
<feature type="transmembrane region" description="Helical" evidence="7">
    <location>
        <begin position="208"/>
        <end position="232"/>
    </location>
</feature>
<dbReference type="InterPro" id="IPR020846">
    <property type="entry name" value="MFS_dom"/>
</dbReference>
<sequence>MTTRTPARQGGVLALLCAVQFMVILDTTIANVALPAIGQALDLAESTLQYVVTLYAVTFGGCLILAGRAGDLLGRRRLFVVGTALFVVASAACGLSPTPALLLASRTVQGLGAALISATALSLLLAIYAEGEGRNRALGVWSGLGATGAGAGLIFGGLLTDTLGWPSVFLVNVPIGLAALACTRILPPDARPVRRRTASRLESSIASNGYATLDIPGAVTATAGIGLLIYGLTRGQQDGFASPAAMTILTAAVVLLVAFVLIQRRSAIPLVPLRILSHGAVTGANLAILALTAVMGAQGFFMMLFMQGILGYSPIETGLAVFPSSLMAIVGSTVATKLAARVQPRVIAAGALAAVGVAEILLAQITPASSYVVDILPGYLLFGAGLGSAFVGASIVGTSGVAAEDQGVVSGLLNTAQQVGIAVGVATLVTVAVAHTANLPTPATSAALVSGYRLGLLITAAVAAAGSLAILILSRLRAASAAHLQR</sequence>
<keyword evidence="10" id="KW-1185">Reference proteome</keyword>
<protein>
    <submittedName>
        <fullName evidence="9">MFS transporter</fullName>
    </submittedName>
</protein>
<dbReference type="CDD" id="cd17321">
    <property type="entry name" value="MFS_MMR_MDR_like"/>
    <property type="match status" value="1"/>
</dbReference>
<accession>A0ABV8GFF9</accession>
<evidence type="ECO:0000256" key="2">
    <source>
        <dbReference type="ARBA" id="ARBA00022448"/>
    </source>
</evidence>
<feature type="transmembrane region" description="Helical" evidence="7">
    <location>
        <begin position="78"/>
        <end position="102"/>
    </location>
</feature>
<feature type="transmembrane region" description="Helical" evidence="7">
    <location>
        <begin position="346"/>
        <end position="366"/>
    </location>
</feature>
<feature type="transmembrane region" description="Helical" evidence="7">
    <location>
        <begin position="140"/>
        <end position="159"/>
    </location>
</feature>
<feature type="transmembrane region" description="Helical" evidence="7">
    <location>
        <begin position="12"/>
        <end position="36"/>
    </location>
</feature>
<dbReference type="PROSITE" id="PS50850">
    <property type="entry name" value="MFS"/>
    <property type="match status" value="1"/>
</dbReference>
<name>A0ABV8GFF9_9ACTN</name>
<evidence type="ECO:0000256" key="4">
    <source>
        <dbReference type="ARBA" id="ARBA00022692"/>
    </source>
</evidence>
<feature type="transmembrane region" description="Helical" evidence="7">
    <location>
        <begin position="108"/>
        <end position="128"/>
    </location>
</feature>
<organism evidence="9 10">
    <name type="scientific">Nonomuraea purpurea</name>
    <dbReference type="NCBI Taxonomy" id="1849276"/>
    <lineage>
        <taxon>Bacteria</taxon>
        <taxon>Bacillati</taxon>
        <taxon>Actinomycetota</taxon>
        <taxon>Actinomycetes</taxon>
        <taxon>Streptosporangiales</taxon>
        <taxon>Streptosporangiaceae</taxon>
        <taxon>Nonomuraea</taxon>
    </lineage>
</organism>
<feature type="transmembrane region" description="Helical" evidence="7">
    <location>
        <begin position="48"/>
        <end position="66"/>
    </location>
</feature>
<keyword evidence="3" id="KW-1003">Cell membrane</keyword>
<evidence type="ECO:0000313" key="9">
    <source>
        <dbReference type="EMBL" id="MFC4012661.1"/>
    </source>
</evidence>
<feature type="transmembrane region" description="Helical" evidence="7">
    <location>
        <begin position="378"/>
        <end position="403"/>
    </location>
</feature>
<feature type="transmembrane region" description="Helical" evidence="7">
    <location>
        <begin position="415"/>
        <end position="434"/>
    </location>
</feature>
<keyword evidence="4 7" id="KW-0812">Transmembrane</keyword>